<feature type="compositionally biased region" description="Basic and acidic residues" evidence="3">
    <location>
        <begin position="229"/>
        <end position="246"/>
    </location>
</feature>
<feature type="compositionally biased region" description="Basic and acidic residues" evidence="3">
    <location>
        <begin position="676"/>
        <end position="697"/>
    </location>
</feature>
<evidence type="ECO:0000259" key="4">
    <source>
        <dbReference type="PROSITE" id="PS50102"/>
    </source>
</evidence>
<feature type="compositionally biased region" description="Basic and acidic residues" evidence="3">
    <location>
        <begin position="623"/>
        <end position="634"/>
    </location>
</feature>
<feature type="compositionally biased region" description="Acidic residues" evidence="3">
    <location>
        <begin position="272"/>
        <end position="314"/>
    </location>
</feature>
<feature type="region of interest" description="Disordered" evidence="3">
    <location>
        <begin position="98"/>
        <end position="138"/>
    </location>
</feature>
<sequence>MARLYVGGVGRDVKALEIKEIFDRAAGGQDVVAEVDIRSDASGMPRGFAYVSMADPESAARCVKLYNKAVWRGGRLKVEHAQETYMARLEREWAEARGSQRPAVISEGEQAPRDFPTSGGEEGRDTQSESLPTLSPAPLEGRSRYLRVRRRAGEKAWVVDTCPVLVQEATTARRRPRRRGVKLVGFQELPGACRGQHEKSLQEIWADMAPDAAGIPRSCRRPDGGPGKGGREGGREPRDVEDREGGFWEQAVSGPDVHNSVAGGSCGRGGREEEEGEGKEEEEEEENVKEGGSWEEEEEEGLGALLEEEGEEVSFEWGGDEARGGPEEGKGQGMRGHGEVLEEGEEDEDEEEEDEEEEEEEEEEAQEREGGKGWNEVEGTCWPPFLEVAADMGSEEEEEGAGGRAPGGGEIACSRHGAVMGACGEREEGEEGDDQELEAQAAWREEAERNRRVLGGVLMDLEAEEAAVLRKEARRARRWKAREEEEMEGLAVFPRYDPTSEKAGELEEGDGGREGGGEGEGRTEGIAVSRPPTGPASQEGPRVEADLEALTDIYRQFREGEGEEPVPIGAQESVPFAFGFGVAAREDGAGSEDAVLVDVEAPLAGKGRRMPAWEAAEETEETLEPREGGGEKGQEGGLGLRVRESSRVGATRLFWPSIQEIQAEARAFFLGVGSEGGRDEGRDGGSEGGRDEGRDGGCDGGEIGGDVVPSSVGGGSSDGVLATAGESEGVSVDWRQEGGRGGEEGRREALRRERLSLTQDFKRKRRNAVKGAKGRSR</sequence>
<dbReference type="Gene3D" id="3.30.70.330">
    <property type="match status" value="1"/>
</dbReference>
<feature type="region of interest" description="Disordered" evidence="3">
    <location>
        <begin position="672"/>
        <end position="777"/>
    </location>
</feature>
<dbReference type="SUPFAM" id="SSF54928">
    <property type="entry name" value="RNA-binding domain, RBD"/>
    <property type="match status" value="1"/>
</dbReference>
<feature type="domain" description="RRM" evidence="4">
    <location>
        <begin position="2"/>
        <end position="83"/>
    </location>
</feature>
<evidence type="ECO:0000256" key="2">
    <source>
        <dbReference type="PROSITE-ProRule" id="PRU00176"/>
    </source>
</evidence>
<keyword evidence="1 2" id="KW-0694">RNA-binding</keyword>
<dbReference type="Proteomes" id="UP000355283">
    <property type="component" value="Unassembled WGS sequence"/>
</dbReference>
<accession>A0A4D9DCF0</accession>
<evidence type="ECO:0000256" key="1">
    <source>
        <dbReference type="ARBA" id="ARBA00022884"/>
    </source>
</evidence>
<evidence type="ECO:0000313" key="5">
    <source>
        <dbReference type="EMBL" id="TFJ86308.1"/>
    </source>
</evidence>
<feature type="compositionally biased region" description="Acidic residues" evidence="3">
    <location>
        <begin position="341"/>
        <end position="366"/>
    </location>
</feature>
<dbReference type="Pfam" id="PF00076">
    <property type="entry name" value="RRM_1"/>
    <property type="match status" value="1"/>
</dbReference>
<reference evidence="5 6" key="1">
    <citation type="submission" date="2019-01" db="EMBL/GenBank/DDBJ databases">
        <title>Nuclear Genome Assembly of the Microalgal Biofuel strain Nannochloropsis salina CCMP1776.</title>
        <authorList>
            <person name="Hovde B."/>
        </authorList>
    </citation>
    <scope>NUCLEOTIDE SEQUENCE [LARGE SCALE GENOMIC DNA]</scope>
    <source>
        <strain evidence="5 6">CCMP1776</strain>
    </source>
</reference>
<dbReference type="PANTHER" id="PTHR48029:SF1">
    <property type="entry name" value="NUCLEOLAR PROTEIN 8"/>
    <property type="match status" value="1"/>
</dbReference>
<dbReference type="InterPro" id="IPR000504">
    <property type="entry name" value="RRM_dom"/>
</dbReference>
<dbReference type="GO" id="GO:0003723">
    <property type="term" value="F:RNA binding"/>
    <property type="evidence" value="ECO:0007669"/>
    <property type="project" value="UniProtKB-UniRule"/>
</dbReference>
<feature type="region of interest" description="Disordered" evidence="3">
    <location>
        <begin position="212"/>
        <end position="413"/>
    </location>
</feature>
<evidence type="ECO:0000256" key="3">
    <source>
        <dbReference type="SAM" id="MobiDB-lite"/>
    </source>
</evidence>
<dbReference type="AlphaFoldDB" id="A0A4D9DCF0"/>
<protein>
    <recommendedName>
        <fullName evidence="4">RRM domain-containing protein</fullName>
    </recommendedName>
</protein>
<dbReference type="SMART" id="SM00360">
    <property type="entry name" value="RRM"/>
    <property type="match status" value="1"/>
</dbReference>
<feature type="compositionally biased region" description="Basic and acidic residues" evidence="3">
    <location>
        <begin position="734"/>
        <end position="755"/>
    </location>
</feature>
<feature type="region of interest" description="Disordered" evidence="3">
    <location>
        <begin position="478"/>
        <end position="545"/>
    </location>
</feature>
<organism evidence="5 6">
    <name type="scientific">Nannochloropsis salina CCMP1776</name>
    <dbReference type="NCBI Taxonomy" id="1027361"/>
    <lineage>
        <taxon>Eukaryota</taxon>
        <taxon>Sar</taxon>
        <taxon>Stramenopiles</taxon>
        <taxon>Ochrophyta</taxon>
        <taxon>Eustigmatophyceae</taxon>
        <taxon>Eustigmatales</taxon>
        <taxon>Monodopsidaceae</taxon>
        <taxon>Microchloropsis</taxon>
        <taxon>Microchloropsis salina</taxon>
    </lineage>
</organism>
<dbReference type="PANTHER" id="PTHR48029">
    <property type="entry name" value="NUCLEOLAR PROTEIN 8"/>
    <property type="match status" value="1"/>
</dbReference>
<feature type="compositionally biased region" description="Basic and acidic residues" evidence="3">
    <location>
        <begin position="498"/>
        <end position="523"/>
    </location>
</feature>
<gene>
    <name evidence="5" type="ORF">NSK_002516</name>
</gene>
<dbReference type="InterPro" id="IPR012677">
    <property type="entry name" value="Nucleotide-bd_a/b_plait_sf"/>
</dbReference>
<comment type="caution">
    <text evidence="5">The sequence shown here is derived from an EMBL/GenBank/DDBJ whole genome shotgun (WGS) entry which is preliminary data.</text>
</comment>
<feature type="compositionally biased region" description="Basic residues" evidence="3">
    <location>
        <begin position="762"/>
        <end position="777"/>
    </location>
</feature>
<name>A0A4D9DCF0_9STRA</name>
<dbReference type="PROSITE" id="PS50102">
    <property type="entry name" value="RRM"/>
    <property type="match status" value="1"/>
</dbReference>
<dbReference type="InterPro" id="IPR035979">
    <property type="entry name" value="RBD_domain_sf"/>
</dbReference>
<dbReference type="EMBL" id="SDOX01000009">
    <property type="protein sequence ID" value="TFJ86308.1"/>
    <property type="molecule type" value="Genomic_DNA"/>
</dbReference>
<keyword evidence="6" id="KW-1185">Reference proteome</keyword>
<proteinExistence type="predicted"/>
<feature type="compositionally biased region" description="Basic and acidic residues" evidence="3">
    <location>
        <begin position="320"/>
        <end position="340"/>
    </location>
</feature>
<feature type="region of interest" description="Disordered" evidence="3">
    <location>
        <begin position="608"/>
        <end position="643"/>
    </location>
</feature>
<evidence type="ECO:0000313" key="6">
    <source>
        <dbReference type="Proteomes" id="UP000355283"/>
    </source>
</evidence>
<dbReference type="OrthoDB" id="439808at2759"/>